<dbReference type="Proteomes" id="UP000583944">
    <property type="component" value="Unassembled WGS sequence"/>
</dbReference>
<name>A0A2V2WCE4_TRYCR</name>
<gene>
    <name evidence="4" type="ORF">C3747_121g20</name>
    <name evidence="3" type="ORF">ECC02_007046</name>
</gene>
<dbReference type="VEuPathDB" id="TriTrypDB:Tc_MARK_2814"/>
<dbReference type="InterPro" id="IPR007052">
    <property type="entry name" value="CS_dom"/>
</dbReference>
<evidence type="ECO:0000256" key="1">
    <source>
        <dbReference type="SAM" id="MobiDB-lite"/>
    </source>
</evidence>
<dbReference type="EMBL" id="JABDHM010000060">
    <property type="protein sequence ID" value="KAF5219927.1"/>
    <property type="molecule type" value="Genomic_DNA"/>
</dbReference>
<dbReference type="OrthoDB" id="245640at2759"/>
<organism evidence="4 5">
    <name type="scientific">Trypanosoma cruzi</name>
    <dbReference type="NCBI Taxonomy" id="5693"/>
    <lineage>
        <taxon>Eukaryota</taxon>
        <taxon>Discoba</taxon>
        <taxon>Euglenozoa</taxon>
        <taxon>Kinetoplastea</taxon>
        <taxon>Metakinetoplastina</taxon>
        <taxon>Trypanosomatida</taxon>
        <taxon>Trypanosomatidae</taxon>
        <taxon>Trypanosoma</taxon>
        <taxon>Schizotrypanum</taxon>
    </lineage>
</organism>
<keyword evidence="4" id="KW-0346">Stress response</keyword>
<evidence type="ECO:0000259" key="2">
    <source>
        <dbReference type="PROSITE" id="PS51203"/>
    </source>
</evidence>
<dbReference type="EMBL" id="PRFC01000121">
    <property type="protein sequence ID" value="PWV05995.1"/>
    <property type="molecule type" value="Genomic_DNA"/>
</dbReference>
<dbReference type="VEuPathDB" id="TriTrypDB:TcCL_ESM06542"/>
<reference evidence="4 5" key="1">
    <citation type="journal article" date="2018" name="Microb. Genom.">
        <title>Expanding an expanded genome: long-read sequencing of Trypanosoma cruzi.</title>
        <authorList>
            <person name="Berna L."/>
            <person name="Rodriguez M."/>
            <person name="Chiribao M.L."/>
            <person name="Parodi-Talice A."/>
            <person name="Pita S."/>
            <person name="Rijo G."/>
            <person name="Alvarez-Valin F."/>
            <person name="Robello C."/>
        </authorList>
    </citation>
    <scope>NUCLEOTIDE SEQUENCE [LARGE SCALE GENOMIC DNA]</scope>
    <source>
        <strain evidence="4 5">TCC</strain>
    </source>
</reference>
<dbReference type="InterPro" id="IPR008978">
    <property type="entry name" value="HSP20-like_chaperone"/>
</dbReference>
<dbReference type="SMR" id="A0A2V2WCE4"/>
<accession>A0A2V2WCE4</accession>
<evidence type="ECO:0000313" key="6">
    <source>
        <dbReference type="Proteomes" id="UP000583944"/>
    </source>
</evidence>
<sequence>MSAESLPSDESEAHQQPQPQKKSTDIKKNPANSYYYWHGHEKERAKVGDVAPMPTPQLVKRSEACEAPAIAATTSLVTKYSWCDAENAVTVYVDTKVEGQESLADGTLQVEFKKRTLSLSYVANVVSSKATPLQRKKQLLLHLSKSINVDKSEYKVKEPSGQVVLRLVKEKPSTWWELVKKNAGSGDDSEEDSEAAEEGGVSQNDVPA</sequence>
<feature type="compositionally biased region" description="Acidic residues" evidence="1">
    <location>
        <begin position="187"/>
        <end position="197"/>
    </location>
</feature>
<feature type="domain" description="CS" evidence="2">
    <location>
        <begin position="75"/>
        <end position="180"/>
    </location>
</feature>
<dbReference type="SUPFAM" id="SSF49764">
    <property type="entry name" value="HSP20-like chaperones"/>
    <property type="match status" value="1"/>
</dbReference>
<dbReference type="PANTHER" id="PTHR13164">
    <property type="entry name" value="CALICYLIN BINDING PROTEIN"/>
    <property type="match status" value="1"/>
</dbReference>
<dbReference type="Pfam" id="PF04969">
    <property type="entry name" value="CS"/>
    <property type="match status" value="1"/>
</dbReference>
<evidence type="ECO:0000313" key="5">
    <source>
        <dbReference type="Proteomes" id="UP000246078"/>
    </source>
</evidence>
<evidence type="ECO:0000313" key="3">
    <source>
        <dbReference type="EMBL" id="KAF5219927.1"/>
    </source>
</evidence>
<reference evidence="3" key="3">
    <citation type="submission" date="2020-04" db="EMBL/GenBank/DDBJ databases">
        <authorList>
            <person name="Diaz Viraque F."/>
        </authorList>
    </citation>
    <scope>NUCLEOTIDE SEQUENCE</scope>
    <source>
        <strain evidence="3">Berenice</strain>
    </source>
</reference>
<dbReference type="VEuPathDB" id="TriTrypDB:TCSYLVIO_004068"/>
<dbReference type="GO" id="GO:0005634">
    <property type="term" value="C:nucleus"/>
    <property type="evidence" value="ECO:0007669"/>
    <property type="project" value="TreeGrafter"/>
</dbReference>
<proteinExistence type="predicted"/>
<dbReference type="VEuPathDB" id="TriTrypDB:TCDM_14222"/>
<dbReference type="VEuPathDB" id="TriTrypDB:C3747_121g20"/>
<dbReference type="Gene3D" id="2.60.40.790">
    <property type="match status" value="1"/>
</dbReference>
<dbReference type="VEuPathDB" id="TriTrypDB:C4B63_9g516"/>
<protein>
    <submittedName>
        <fullName evidence="4">Putative heat shock protein Hsp20</fullName>
    </submittedName>
</protein>
<evidence type="ECO:0000313" key="4">
    <source>
        <dbReference type="EMBL" id="PWV05995.1"/>
    </source>
</evidence>
<dbReference type="VEuPathDB" id="TriTrypDB:TcYC6_0051610"/>
<dbReference type="VEuPathDB" id="TriTrypDB:TcG_08777"/>
<dbReference type="VEuPathDB" id="TriTrypDB:TcBrA4_0102740"/>
<dbReference type="VEuPathDB" id="TriTrypDB:TcCLB.509267.110"/>
<dbReference type="OMA" id="WHSHEKE"/>
<dbReference type="AlphaFoldDB" id="A0A2V2WCE4"/>
<dbReference type="VEuPathDB" id="TriTrypDB:BCY84_18245"/>
<dbReference type="PROSITE" id="PS51203">
    <property type="entry name" value="CS"/>
    <property type="match status" value="1"/>
</dbReference>
<dbReference type="VEuPathDB" id="TriTrypDB:TcCLB.510031.70"/>
<dbReference type="VEuPathDB" id="TriTrypDB:ECC02_007046"/>
<dbReference type="InterPro" id="IPR052289">
    <property type="entry name" value="Calcyclin-binding_UBL-bridge"/>
</dbReference>
<dbReference type="Proteomes" id="UP000246078">
    <property type="component" value="Unassembled WGS sequence"/>
</dbReference>
<reference evidence="3 6" key="2">
    <citation type="journal article" date="2019" name="Genome Biol. Evol.">
        <title>Nanopore Sequencing Significantly Improves Genome Assembly of the Protozoan Parasite Trypanosoma cruzi.</title>
        <authorList>
            <person name="Diaz-Viraque F."/>
            <person name="Pita S."/>
            <person name="Greif G."/>
            <person name="de Souza R.C.M."/>
            <person name="Iraola G."/>
            <person name="Robello C."/>
        </authorList>
    </citation>
    <scope>NUCLEOTIDE SEQUENCE [LARGE SCALE GENOMIC DNA]</scope>
    <source>
        <strain evidence="3 6">Berenice</strain>
    </source>
</reference>
<feature type="region of interest" description="Disordered" evidence="1">
    <location>
        <begin position="1"/>
        <end position="33"/>
    </location>
</feature>
<dbReference type="PANTHER" id="PTHR13164:SF6">
    <property type="entry name" value="CS DOMAIN-CONTAINING PROTEIN"/>
    <property type="match status" value="1"/>
</dbReference>
<feature type="region of interest" description="Disordered" evidence="1">
    <location>
        <begin position="181"/>
        <end position="208"/>
    </location>
</feature>
<comment type="caution">
    <text evidence="4">The sequence shown here is derived from an EMBL/GenBank/DDBJ whole genome shotgun (WGS) entry which is preliminary data.</text>
</comment>